<comment type="caution">
    <text evidence="2">The sequence shown here is derived from an EMBL/GenBank/DDBJ whole genome shotgun (WGS) entry which is preliminary data.</text>
</comment>
<keyword evidence="1" id="KW-0732">Signal</keyword>
<accession>A0A1Y1RSF8</accession>
<dbReference type="InterPro" id="IPR013207">
    <property type="entry name" value="LGFP"/>
</dbReference>
<evidence type="ECO:0000313" key="2">
    <source>
        <dbReference type="EMBL" id="ORC24963.1"/>
    </source>
</evidence>
<evidence type="ECO:0000256" key="1">
    <source>
        <dbReference type="SAM" id="SignalP"/>
    </source>
</evidence>
<feature type="chain" id="PRO_5012440487" description="LGFP repeat-containing protein" evidence="1">
    <location>
        <begin position="37"/>
        <end position="285"/>
    </location>
</feature>
<dbReference type="Pfam" id="PF08310">
    <property type="entry name" value="LGFP"/>
    <property type="match status" value="3"/>
</dbReference>
<keyword evidence="3" id="KW-1185">Reference proteome</keyword>
<dbReference type="Proteomes" id="UP000192359">
    <property type="component" value="Unassembled WGS sequence"/>
</dbReference>
<evidence type="ECO:0008006" key="4">
    <source>
        <dbReference type="Google" id="ProtNLM"/>
    </source>
</evidence>
<proteinExistence type="predicted"/>
<gene>
    <name evidence="2" type="ORF">A7979_09020</name>
</gene>
<feature type="signal peptide" evidence="1">
    <location>
        <begin position="1"/>
        <end position="36"/>
    </location>
</feature>
<dbReference type="EMBL" id="LXWF01000002">
    <property type="protein sequence ID" value="ORC24963.1"/>
    <property type="molecule type" value="Genomic_DNA"/>
</dbReference>
<organism evidence="2 3">
    <name type="scientific">Rothia nasimurium</name>
    <dbReference type="NCBI Taxonomy" id="85336"/>
    <lineage>
        <taxon>Bacteria</taxon>
        <taxon>Bacillati</taxon>
        <taxon>Actinomycetota</taxon>
        <taxon>Actinomycetes</taxon>
        <taxon>Micrococcales</taxon>
        <taxon>Micrococcaceae</taxon>
        <taxon>Rothia</taxon>
    </lineage>
</organism>
<dbReference type="AlphaFoldDB" id="A0A1Y1RSF8"/>
<evidence type="ECO:0000313" key="3">
    <source>
        <dbReference type="Proteomes" id="UP000192359"/>
    </source>
</evidence>
<name>A0A1Y1RSF8_9MICC</name>
<reference evidence="2 3" key="1">
    <citation type="submission" date="2016-05" db="EMBL/GenBank/DDBJ databases">
        <title>Draft genome sequence of a porcine commensal Rothia nasimurium.</title>
        <authorList>
            <person name="Gaiser R.A."/>
            <person name="Van Baarlen P."/>
            <person name="Wells J.M."/>
        </authorList>
    </citation>
    <scope>NUCLEOTIDE SEQUENCE [LARGE SCALE GENOMIC DNA]</scope>
    <source>
        <strain evidence="2 3">PT-32</strain>
    </source>
</reference>
<dbReference type="OrthoDB" id="4853485at2"/>
<protein>
    <recommendedName>
        <fullName evidence="4">LGFP repeat-containing protein</fullName>
    </recommendedName>
</protein>
<sequence length="285" mass="29572">MNTKNKNFSGQYLARRSAATLVLSALVAVGFTPAGAAPAGYTPDAQVSGAIGAKYEFGGGESYYGKPLSSEQTTITRSPGAVFQVFEKGTIYWSEETGAFFMAGGTAISEEYNEQLVRAGSDPSHPWIGLPTDDGFTAVGGPGKPGFSGQHFSDGSIFYNGVTGAHTVHGAIHDLWRFGGVTVASGFPLDNLIPVSDEQPVGHGARQSFVHPGQGSGNIFWSEATGAHFVESGVPAGDYYNAHGAVSVFGFPTSEVQQVGDASVLYTEWGVLTVTASGAVFSPLG</sequence>
<dbReference type="RefSeq" id="WP_083090604.1">
    <property type="nucleotide sequence ID" value="NZ_LXWF01000002.1"/>
</dbReference>